<dbReference type="InterPro" id="IPR036236">
    <property type="entry name" value="Znf_C2H2_sf"/>
</dbReference>
<evidence type="ECO:0000313" key="7">
    <source>
        <dbReference type="EMBL" id="GBP75913.1"/>
    </source>
</evidence>
<dbReference type="OrthoDB" id="8124016at2759"/>
<feature type="region of interest" description="Disordered" evidence="5">
    <location>
        <begin position="367"/>
        <end position="398"/>
    </location>
</feature>
<dbReference type="AlphaFoldDB" id="A0A4C1YLD3"/>
<keyword evidence="3" id="KW-0862">Zinc</keyword>
<dbReference type="GO" id="GO:0042030">
    <property type="term" value="F:ATPase inhibitor activity"/>
    <property type="evidence" value="ECO:0007669"/>
    <property type="project" value="TreeGrafter"/>
</dbReference>
<dbReference type="Proteomes" id="UP000299102">
    <property type="component" value="Unassembled WGS sequence"/>
</dbReference>
<proteinExistence type="predicted"/>
<dbReference type="InterPro" id="IPR003656">
    <property type="entry name" value="Znf_BED"/>
</dbReference>
<sequence length="972" mass="108382">MSISSNGVLKYFFAALYDNKCPLQYKGSTADATLIGEMIFGAVALSYKGISFKIHITDQPSRLMCTKIFSVPCTSRSQTRDSKISSHKCSSISVSSSRDTTNSTKSMNQTDESVSLSFSFDRGDSGFYGDQTPQSSVTSASDYCTRFDFLDEQSSEEDVCSFDVVSLAAVSLAPIVTAAHYFLVCSNLAGRGGLRVAGGAPRPFTTSCTVARLTFTMERSTRSKVWKYFTKTKDPPLAQCVKCPKQIACKGSNTSGLVRHLEHIHKINLKTEPLASISFHTEAEIQESAPKKPKLSSISIQQTLQLTSKMSLGKCGATETRQIVETRLQEFGLDFEHHVVGVTNDGPNVMKKFGCEIKSAMPTRDSLVEVESENNSSDSNDSEPNTNTDESDNEMDDTSNTRFQYTAENLTKALKETRTIVKLFRRSPLKNITLQKYVKKEFGRELNLTLDVKTRWNSMLQMTDRFLKLKNAIKKALIDLEMSHLWDDKNVVILEKIYQILQPTKLSVEALSRKDSTLLSSEAIIEILCKQLDSMDNKDLAKTFLKSLESKINERRNVYLISLLHYLHNHDSYHQKKNDYLMSNCSKQALTKYTEDIFNRLFPSSLDLQTDVNLQVGDTATSTPALSTSSFEEQLKKAIEEAGNTEGKQESINTLTKNILRKEFHLYETTGKRTPNLELLYKALLTVKPTSTENERSSRFLESRETEKLEKSETLFSNQSAQTDRQINFQRDVYNIHFVFIFNPSSGCDLIKSNKLVCHQNHHEVLPKHVGRYRCPLPPRPLRAALIDPLSIDPAHSHATPPSRKLSACSDGSWQNHAPARHFSDCQLLDVASCDSQVTEGGVTVTIPNPKDSLFIGVFYEELPTTLKRGQSVGKKTAAPFLGVAPIVLEDKKAVTADCNPYSVELARNEKASDKDLCSRSVGGGRRASSRGRVTASCDGLIGRVTPRIVVFNGCVNAPITRCLRARRSTTY</sequence>
<protein>
    <submittedName>
        <fullName evidence="7">Folliculin-interacting protein 1</fullName>
    </submittedName>
</protein>
<dbReference type="PROSITE" id="PS50808">
    <property type="entry name" value="ZF_BED"/>
    <property type="match status" value="1"/>
</dbReference>
<feature type="domain" description="BED-type" evidence="6">
    <location>
        <begin position="220"/>
        <end position="272"/>
    </location>
</feature>
<dbReference type="GO" id="GO:0051087">
    <property type="term" value="F:protein-folding chaperone binding"/>
    <property type="evidence" value="ECO:0007669"/>
    <property type="project" value="TreeGrafter"/>
</dbReference>
<accession>A0A4C1YLD3</accession>
<dbReference type="SUPFAM" id="SSF53098">
    <property type="entry name" value="Ribonuclease H-like"/>
    <property type="match status" value="1"/>
</dbReference>
<dbReference type="SMART" id="SM00614">
    <property type="entry name" value="ZnF_BED"/>
    <property type="match status" value="1"/>
</dbReference>
<keyword evidence="1" id="KW-0479">Metal-binding</keyword>
<dbReference type="EMBL" id="BGZK01001267">
    <property type="protein sequence ID" value="GBP75913.1"/>
    <property type="molecule type" value="Genomic_DNA"/>
</dbReference>
<dbReference type="PANTHER" id="PTHR21634:SF9">
    <property type="entry name" value="RE13835P"/>
    <property type="match status" value="1"/>
</dbReference>
<dbReference type="GO" id="GO:0005737">
    <property type="term" value="C:cytoplasm"/>
    <property type="evidence" value="ECO:0007669"/>
    <property type="project" value="TreeGrafter"/>
</dbReference>
<feature type="compositionally biased region" description="Low complexity" evidence="5">
    <location>
        <begin position="373"/>
        <end position="388"/>
    </location>
</feature>
<dbReference type="InterPro" id="IPR028084">
    <property type="entry name" value="FNIP_N_dom"/>
</dbReference>
<name>A0A4C1YLD3_EUMVA</name>
<dbReference type="Pfam" id="PF14636">
    <property type="entry name" value="FNIP_N"/>
    <property type="match status" value="1"/>
</dbReference>
<keyword evidence="8" id="KW-1185">Reference proteome</keyword>
<dbReference type="GO" id="GO:0003677">
    <property type="term" value="F:DNA binding"/>
    <property type="evidence" value="ECO:0007669"/>
    <property type="project" value="InterPro"/>
</dbReference>
<keyword evidence="2 4" id="KW-0863">Zinc-finger</keyword>
<dbReference type="SUPFAM" id="SSF57667">
    <property type="entry name" value="beta-beta-alpha zinc fingers"/>
    <property type="match status" value="1"/>
</dbReference>
<evidence type="ECO:0000256" key="4">
    <source>
        <dbReference type="PROSITE-ProRule" id="PRU00027"/>
    </source>
</evidence>
<evidence type="ECO:0000256" key="5">
    <source>
        <dbReference type="SAM" id="MobiDB-lite"/>
    </source>
</evidence>
<evidence type="ECO:0000259" key="6">
    <source>
        <dbReference type="PROSITE" id="PS50808"/>
    </source>
</evidence>
<evidence type="ECO:0000256" key="2">
    <source>
        <dbReference type="ARBA" id="ARBA00022771"/>
    </source>
</evidence>
<evidence type="ECO:0000256" key="1">
    <source>
        <dbReference type="ARBA" id="ARBA00022723"/>
    </source>
</evidence>
<dbReference type="GO" id="GO:0008270">
    <property type="term" value="F:zinc ion binding"/>
    <property type="evidence" value="ECO:0007669"/>
    <property type="project" value="UniProtKB-KW"/>
</dbReference>
<dbReference type="Pfam" id="PF02892">
    <property type="entry name" value="zf-BED"/>
    <property type="match status" value="1"/>
</dbReference>
<evidence type="ECO:0000313" key="8">
    <source>
        <dbReference type="Proteomes" id="UP000299102"/>
    </source>
</evidence>
<evidence type="ECO:0000256" key="3">
    <source>
        <dbReference type="ARBA" id="ARBA00022833"/>
    </source>
</evidence>
<dbReference type="PANTHER" id="PTHR21634">
    <property type="entry name" value="RE13835P"/>
    <property type="match status" value="1"/>
</dbReference>
<comment type="caution">
    <text evidence="7">The sequence shown here is derived from an EMBL/GenBank/DDBJ whole genome shotgun (WGS) entry which is preliminary data.</text>
</comment>
<reference evidence="7 8" key="1">
    <citation type="journal article" date="2019" name="Commun. Biol.">
        <title>The bagworm genome reveals a unique fibroin gene that provides high tensile strength.</title>
        <authorList>
            <person name="Kono N."/>
            <person name="Nakamura H."/>
            <person name="Ohtoshi R."/>
            <person name="Tomita M."/>
            <person name="Numata K."/>
            <person name="Arakawa K."/>
        </authorList>
    </citation>
    <scope>NUCLEOTIDE SEQUENCE [LARGE SCALE GENOMIC DNA]</scope>
</reference>
<gene>
    <name evidence="7" type="primary">Fnip1</name>
    <name evidence="7" type="ORF">EVAR_61731_1</name>
</gene>
<organism evidence="7 8">
    <name type="scientific">Eumeta variegata</name>
    <name type="common">Bagworm moth</name>
    <name type="synonym">Eumeta japonica</name>
    <dbReference type="NCBI Taxonomy" id="151549"/>
    <lineage>
        <taxon>Eukaryota</taxon>
        <taxon>Metazoa</taxon>
        <taxon>Ecdysozoa</taxon>
        <taxon>Arthropoda</taxon>
        <taxon>Hexapoda</taxon>
        <taxon>Insecta</taxon>
        <taxon>Pterygota</taxon>
        <taxon>Neoptera</taxon>
        <taxon>Endopterygota</taxon>
        <taxon>Lepidoptera</taxon>
        <taxon>Glossata</taxon>
        <taxon>Ditrysia</taxon>
        <taxon>Tineoidea</taxon>
        <taxon>Psychidae</taxon>
        <taxon>Oiketicinae</taxon>
        <taxon>Eumeta</taxon>
    </lineage>
</organism>
<dbReference type="InterPro" id="IPR012337">
    <property type="entry name" value="RNaseH-like_sf"/>
</dbReference>